<gene>
    <name evidence="9" type="ORF">AB5I84_00300</name>
</gene>
<evidence type="ECO:0000259" key="8">
    <source>
        <dbReference type="Pfam" id="PF08340"/>
    </source>
</evidence>
<keyword evidence="6" id="KW-0175">Coiled coil</keyword>
<evidence type="ECO:0000256" key="6">
    <source>
        <dbReference type="SAM" id="Coils"/>
    </source>
</evidence>
<dbReference type="Pfam" id="PF08340">
    <property type="entry name" value="YicC-like_C"/>
    <property type="match status" value="1"/>
</dbReference>
<keyword evidence="3" id="KW-0255">Endonuclease</keyword>
<reference evidence="9 10" key="1">
    <citation type="submission" date="2024-07" db="EMBL/GenBank/DDBJ databases">
        <authorList>
            <person name="Ren Q."/>
        </authorList>
    </citation>
    <scope>NUCLEOTIDE SEQUENCE [LARGE SCALE GENOMIC DNA]</scope>
    <source>
        <strain evidence="9 10">REN37</strain>
    </source>
</reference>
<dbReference type="GO" id="GO:0016787">
    <property type="term" value="F:hydrolase activity"/>
    <property type="evidence" value="ECO:0007669"/>
    <property type="project" value="UniProtKB-KW"/>
</dbReference>
<dbReference type="InterPro" id="IPR013527">
    <property type="entry name" value="YicC-like_N"/>
</dbReference>
<dbReference type="Pfam" id="PF03755">
    <property type="entry name" value="YicC-like_N"/>
    <property type="match status" value="1"/>
</dbReference>
<keyword evidence="10" id="KW-1185">Reference proteome</keyword>
<feature type="domain" description="Endoribonuclease YicC-like C-terminal" evidence="8">
    <location>
        <begin position="173"/>
        <end position="287"/>
    </location>
</feature>
<evidence type="ECO:0000256" key="2">
    <source>
        <dbReference type="ARBA" id="ARBA00022722"/>
    </source>
</evidence>
<dbReference type="PANTHER" id="PTHR30636">
    <property type="entry name" value="UPF0701 PROTEIN YICC"/>
    <property type="match status" value="1"/>
</dbReference>
<evidence type="ECO:0000313" key="9">
    <source>
        <dbReference type="EMBL" id="MEY1660582.1"/>
    </source>
</evidence>
<dbReference type="NCBIfam" id="TIGR00255">
    <property type="entry name" value="YicC/YloC family endoribonuclease"/>
    <property type="match status" value="1"/>
</dbReference>
<evidence type="ECO:0000256" key="1">
    <source>
        <dbReference type="ARBA" id="ARBA00001968"/>
    </source>
</evidence>
<comment type="similarity">
    <text evidence="5">Belongs to the YicC/YloC family.</text>
</comment>
<comment type="caution">
    <text evidence="9">The sequence shown here is derived from an EMBL/GenBank/DDBJ whole genome shotgun (WGS) entry which is preliminary data.</text>
</comment>
<dbReference type="InterPro" id="IPR005229">
    <property type="entry name" value="YicC/YloC-like"/>
</dbReference>
<accession>A0ABV4ADS8</accession>
<evidence type="ECO:0000256" key="5">
    <source>
        <dbReference type="ARBA" id="ARBA00035648"/>
    </source>
</evidence>
<evidence type="ECO:0000256" key="3">
    <source>
        <dbReference type="ARBA" id="ARBA00022759"/>
    </source>
</evidence>
<name>A0ABV4ADS8_9GAMM</name>
<dbReference type="InterPro" id="IPR013551">
    <property type="entry name" value="YicC-like_C"/>
</dbReference>
<proteinExistence type="inferred from homology"/>
<feature type="domain" description="Endoribonuclease YicC-like N-terminal" evidence="7">
    <location>
        <begin position="2"/>
        <end position="153"/>
    </location>
</feature>
<dbReference type="Proteomes" id="UP001562065">
    <property type="component" value="Unassembled WGS sequence"/>
</dbReference>
<dbReference type="EMBL" id="JBGCUO010000001">
    <property type="protein sequence ID" value="MEY1660582.1"/>
    <property type="molecule type" value="Genomic_DNA"/>
</dbReference>
<evidence type="ECO:0000256" key="4">
    <source>
        <dbReference type="ARBA" id="ARBA00022801"/>
    </source>
</evidence>
<evidence type="ECO:0000313" key="10">
    <source>
        <dbReference type="Proteomes" id="UP001562065"/>
    </source>
</evidence>
<evidence type="ECO:0000259" key="7">
    <source>
        <dbReference type="Pfam" id="PF03755"/>
    </source>
</evidence>
<organism evidence="9 10">
    <name type="scientific">Isoalcanivorax beigongshangi</name>
    <dbReference type="NCBI Taxonomy" id="3238810"/>
    <lineage>
        <taxon>Bacteria</taxon>
        <taxon>Pseudomonadati</taxon>
        <taxon>Pseudomonadota</taxon>
        <taxon>Gammaproteobacteria</taxon>
        <taxon>Oceanospirillales</taxon>
        <taxon>Alcanivoracaceae</taxon>
        <taxon>Isoalcanivorax</taxon>
    </lineage>
</organism>
<sequence length="287" mass="32388">MIQSMTAFARRDAHHDHTTLVWEIRSVNHRYLELTPRLPDAFRELEGPLRERCRVHLNRGKVEIGLRYQQQSASNQLHIDTALVAQLGDALDQIGAVLGPTAAINPADILRYPGVLQTPEQDFSSLVPAALALLDATLAELVEQRAREGAVLAQLLEDRLVGVTEQVARTRAALPRIQEALRQRLQRRVEEVVAQPDQDRLEQELVLLAQKMDVAEELDRLEAHVAEVRRTLKQGGHVGRRLDFLMQELNREANTLASKSIDTDTTQAAVELKVLIEQMREQVQNIE</sequence>
<dbReference type="EC" id="3.1.-.-" evidence="9"/>
<keyword evidence="2" id="KW-0540">Nuclease</keyword>
<keyword evidence="4 9" id="KW-0378">Hydrolase</keyword>
<dbReference type="RefSeq" id="WP_369453830.1">
    <property type="nucleotide sequence ID" value="NZ_JBGCUO010000001.1"/>
</dbReference>
<feature type="coiled-coil region" evidence="6">
    <location>
        <begin position="198"/>
        <end position="231"/>
    </location>
</feature>
<protein>
    <submittedName>
        <fullName evidence="9">YicC/YloC family endoribonuclease</fullName>
        <ecNumber evidence="9">3.1.-.-</ecNumber>
    </submittedName>
</protein>
<comment type="cofactor">
    <cofactor evidence="1">
        <name>a divalent metal cation</name>
        <dbReference type="ChEBI" id="CHEBI:60240"/>
    </cofactor>
</comment>
<dbReference type="PANTHER" id="PTHR30636:SF3">
    <property type="entry name" value="UPF0701 PROTEIN YICC"/>
    <property type="match status" value="1"/>
</dbReference>